<organism evidence="2 3">
    <name type="scientific">Salirhabdus euzebyi</name>
    <dbReference type="NCBI Taxonomy" id="394506"/>
    <lineage>
        <taxon>Bacteria</taxon>
        <taxon>Bacillati</taxon>
        <taxon>Bacillota</taxon>
        <taxon>Bacilli</taxon>
        <taxon>Bacillales</taxon>
        <taxon>Bacillaceae</taxon>
        <taxon>Salirhabdus</taxon>
    </lineage>
</organism>
<accession>A0A841Q7I9</accession>
<name>A0A841Q7I9_9BACI</name>
<dbReference type="AlphaFoldDB" id="A0A841Q7I9"/>
<dbReference type="EMBL" id="JACHGH010000010">
    <property type="protein sequence ID" value="MBB6454539.1"/>
    <property type="molecule type" value="Genomic_DNA"/>
</dbReference>
<evidence type="ECO:0000259" key="1">
    <source>
        <dbReference type="Pfam" id="PF00535"/>
    </source>
</evidence>
<dbReference type="InterPro" id="IPR001173">
    <property type="entry name" value="Glyco_trans_2-like"/>
</dbReference>
<dbReference type="RefSeq" id="WP_174496933.1">
    <property type="nucleotide sequence ID" value="NZ_CADDWK010000010.1"/>
</dbReference>
<comment type="caution">
    <text evidence="2">The sequence shown here is derived from an EMBL/GenBank/DDBJ whole genome shotgun (WGS) entry which is preliminary data.</text>
</comment>
<dbReference type="SUPFAM" id="SSF53448">
    <property type="entry name" value="Nucleotide-diphospho-sugar transferases"/>
    <property type="match status" value="1"/>
</dbReference>
<dbReference type="Pfam" id="PF00535">
    <property type="entry name" value="Glycos_transf_2"/>
    <property type="match status" value="1"/>
</dbReference>
<keyword evidence="3" id="KW-1185">Reference proteome</keyword>
<dbReference type="Gene3D" id="3.90.550.10">
    <property type="entry name" value="Spore Coat Polysaccharide Biosynthesis Protein SpsA, Chain A"/>
    <property type="match status" value="1"/>
</dbReference>
<sequence length="284" mass="33285">MNVAFGTVIYEEGFDYSLEYIKSLNQQTYNDFDLLLLNDNLSKNKLDFITDNLKVTPKIYQGTNGLKPHELRVELIQIAKSKNYDIIIFGDFDDVFSEDRIASIMMEFNEDFGFFYNDLYSLEFNNKFFSELPDITQNIDSILESNYVGLSNSALNLNLVNQKIICDLNQCSNTIFDWYLYSLLLLLGLKGKKIKNGKTFYRLHSLNVAGKSENTLQDLMKEIEVKVRHYHSLSNKSIIFNEKLNNYQRLKHSIESFEINIMDYVDYDNDYWWGKLNLEKIGVE</sequence>
<dbReference type="Proteomes" id="UP000581688">
    <property type="component" value="Unassembled WGS sequence"/>
</dbReference>
<protein>
    <recommendedName>
        <fullName evidence="1">Glycosyltransferase 2-like domain-containing protein</fullName>
    </recommendedName>
</protein>
<reference evidence="2 3" key="1">
    <citation type="submission" date="2020-08" db="EMBL/GenBank/DDBJ databases">
        <title>Genomic Encyclopedia of Type Strains, Phase IV (KMG-IV): sequencing the most valuable type-strain genomes for metagenomic binning, comparative biology and taxonomic classification.</title>
        <authorList>
            <person name="Goeker M."/>
        </authorList>
    </citation>
    <scope>NUCLEOTIDE SEQUENCE [LARGE SCALE GENOMIC DNA]</scope>
    <source>
        <strain evidence="2 3">DSM 19612</strain>
    </source>
</reference>
<feature type="domain" description="Glycosyltransferase 2-like" evidence="1">
    <location>
        <begin position="9"/>
        <end position="111"/>
    </location>
</feature>
<proteinExistence type="predicted"/>
<gene>
    <name evidence="2" type="ORF">HNQ94_003028</name>
</gene>
<evidence type="ECO:0000313" key="2">
    <source>
        <dbReference type="EMBL" id="MBB6454539.1"/>
    </source>
</evidence>
<evidence type="ECO:0000313" key="3">
    <source>
        <dbReference type="Proteomes" id="UP000581688"/>
    </source>
</evidence>
<dbReference type="InterPro" id="IPR029044">
    <property type="entry name" value="Nucleotide-diphossugar_trans"/>
</dbReference>